<dbReference type="InterPro" id="IPR005021">
    <property type="entry name" value="Terminase_largesu-like"/>
</dbReference>
<protein>
    <submittedName>
        <fullName evidence="3">Phage terminase large subunit-like protein</fullName>
    </submittedName>
</protein>
<dbReference type="InterPro" id="IPR046462">
    <property type="entry name" value="TerL_nuclease"/>
</dbReference>
<keyword evidence="4" id="KW-1185">Reference proteome</keyword>
<evidence type="ECO:0000313" key="4">
    <source>
        <dbReference type="Proteomes" id="UP000238308"/>
    </source>
</evidence>
<proteinExistence type="predicted"/>
<feature type="domain" description="Terminase large subunit-like ATPase" evidence="1">
    <location>
        <begin position="63"/>
        <end position="237"/>
    </location>
</feature>
<evidence type="ECO:0000259" key="2">
    <source>
        <dbReference type="Pfam" id="PF20441"/>
    </source>
</evidence>
<organism evidence="3 4">
    <name type="scientific">Jezberella montanilacus</name>
    <dbReference type="NCBI Taxonomy" id="323426"/>
    <lineage>
        <taxon>Bacteria</taxon>
        <taxon>Pseudomonadati</taxon>
        <taxon>Pseudomonadota</taxon>
        <taxon>Betaproteobacteria</taxon>
        <taxon>Burkholderiales</taxon>
        <taxon>Alcaligenaceae</taxon>
        <taxon>Jezberella</taxon>
    </lineage>
</organism>
<dbReference type="AlphaFoldDB" id="A0A2T0XED4"/>
<reference evidence="3 4" key="1">
    <citation type="submission" date="2018-03" db="EMBL/GenBank/DDBJ databases">
        <title>Genomic Encyclopedia of Type Strains, Phase III (KMG-III): the genomes of soil and plant-associated and newly described type strains.</title>
        <authorList>
            <person name="Whitman W."/>
        </authorList>
    </citation>
    <scope>NUCLEOTIDE SEQUENCE [LARGE SCALE GENOMIC DNA]</scope>
    <source>
        <strain evidence="3 4">MWH-P2sevCIIIb</strain>
    </source>
</reference>
<evidence type="ECO:0000259" key="1">
    <source>
        <dbReference type="Pfam" id="PF03354"/>
    </source>
</evidence>
<dbReference type="InterPro" id="IPR027417">
    <property type="entry name" value="P-loop_NTPase"/>
</dbReference>
<dbReference type="PANTHER" id="PTHR41287">
    <property type="match status" value="1"/>
</dbReference>
<evidence type="ECO:0000313" key="3">
    <source>
        <dbReference type="EMBL" id="PRY97304.1"/>
    </source>
</evidence>
<dbReference type="Pfam" id="PF03354">
    <property type="entry name" value="TerL_ATPase"/>
    <property type="match status" value="1"/>
</dbReference>
<accession>A0A2T0XED4</accession>
<dbReference type="PANTHER" id="PTHR41287:SF1">
    <property type="entry name" value="PROTEIN YMFN"/>
    <property type="match status" value="1"/>
</dbReference>
<dbReference type="GO" id="GO:0004519">
    <property type="term" value="F:endonuclease activity"/>
    <property type="evidence" value="ECO:0007669"/>
    <property type="project" value="InterPro"/>
</dbReference>
<name>A0A2T0XED4_9BURK</name>
<dbReference type="RefSeq" id="WP_106228265.1">
    <property type="nucleotide sequence ID" value="NZ_PVTV01000015.1"/>
</dbReference>
<dbReference type="EMBL" id="PVTV01000015">
    <property type="protein sequence ID" value="PRY97304.1"/>
    <property type="molecule type" value="Genomic_DNA"/>
</dbReference>
<dbReference type="Pfam" id="PF20441">
    <property type="entry name" value="TerL_nuclease"/>
    <property type="match status" value="1"/>
</dbReference>
<dbReference type="InterPro" id="IPR046461">
    <property type="entry name" value="TerL_ATPase"/>
</dbReference>
<dbReference type="Gene3D" id="3.40.50.300">
    <property type="entry name" value="P-loop containing nucleotide triphosphate hydrolases"/>
    <property type="match status" value="1"/>
</dbReference>
<comment type="caution">
    <text evidence="3">The sequence shown here is derived from an EMBL/GenBank/DDBJ whole genome shotgun (WGS) entry which is preliminary data.</text>
</comment>
<feature type="domain" description="Terminase large subunit-like endonuclease" evidence="2">
    <location>
        <begin position="257"/>
        <end position="535"/>
    </location>
</feature>
<sequence length="553" mass="60354">MKEISTACPDWAARLRAGKTIIPAPIFPAEAEAGLAVMRELQIVDAPNSPTIGEACAPWVFDLAASIFGSYDAQSGRRLITEWFVCLPKKNSKSTIAAAIMLTALIRNWRNSAEFIILAPTVEIANNSFAPSRDMVQKDDELDALMHVQTHIKTITHREVGGGLKVVAADSNTVGGKKAVGVLIDEAWLFGKVANAENMLREATGGLASRPEGFVIWLTTQSDDPPAGVFRQKLKYARDVRDGKIFDPRFVPVIYEFPEDMIASGEHRKPENFAMVNPNMGFSVDREFLEREFKKAENDGEESMRGFLAKHLNVEIGMNLRSDRWAGADFWEVQSVPGLTLESLIDECEVIDIGIDGGGLDDLLGLAVLGRQRQAHRWMLWTHAWAHPSVMERRKAEAPRFKDFAKDGDLTLVKQIGDDVTDVAELVAQVEHSGLLDRIGVDPHGLGGIIEALHDVGITEDKIIGISQGWKMTGAIKTAERKLAEGALVHGGQPLMSWCVGNAKIEPKGNAVSITKQAAGFAKIDPLMAMFNAVSLLSLNPSVGTIDQGYVSL</sequence>
<dbReference type="OrthoDB" id="9760250at2"/>
<dbReference type="Proteomes" id="UP000238308">
    <property type="component" value="Unassembled WGS sequence"/>
</dbReference>
<gene>
    <name evidence="3" type="ORF">BCM14_2449</name>
</gene>